<evidence type="ECO:0000256" key="1">
    <source>
        <dbReference type="SAM" id="MobiDB-lite"/>
    </source>
</evidence>
<dbReference type="InterPro" id="IPR006656">
    <property type="entry name" value="Mopterin_OxRdtase"/>
</dbReference>
<reference evidence="3" key="1">
    <citation type="journal article" date="2014" name="Front. Microbiol.">
        <title>High frequency of phylogenetically diverse reductive dehalogenase-homologous genes in deep subseafloor sedimentary metagenomes.</title>
        <authorList>
            <person name="Kawai M."/>
            <person name="Futagami T."/>
            <person name="Toyoda A."/>
            <person name="Takaki Y."/>
            <person name="Nishi S."/>
            <person name="Hori S."/>
            <person name="Arai W."/>
            <person name="Tsubouchi T."/>
            <person name="Morono Y."/>
            <person name="Uchiyama I."/>
            <person name="Ito T."/>
            <person name="Fujiyama A."/>
            <person name="Inagaki F."/>
            <person name="Takami H."/>
        </authorList>
    </citation>
    <scope>NUCLEOTIDE SEQUENCE</scope>
    <source>
        <strain evidence="3">Expedition CK06-06</strain>
    </source>
</reference>
<organism evidence="3">
    <name type="scientific">marine sediment metagenome</name>
    <dbReference type="NCBI Taxonomy" id="412755"/>
    <lineage>
        <taxon>unclassified sequences</taxon>
        <taxon>metagenomes</taxon>
        <taxon>ecological metagenomes</taxon>
    </lineage>
</organism>
<name>X1GE15_9ZZZZ</name>
<feature type="domain" description="Molybdopterin oxidoreductase" evidence="2">
    <location>
        <begin position="1"/>
        <end position="365"/>
    </location>
</feature>
<sequence length="472" mass="53408">DMILFWGCDPETTIWGFTGQCATRLCYFWSEVGIKQVYICPDLNYGAAVHADKWIPILPNTDAALQLAIAYVWITEGTYDKGYVATHTVGYDKFEDYVLGKEDGVPKTPEWASKKCGVPEWTIKALAREFAARTTSIAHHYGGSMIRGPFAHEPARLECILLGMQGLGKPGVHQSQMTQKGMPRTNGLQVRLILNPAFSKRLQRPIQATVMLAPVKQYLPKTLFHKAIPNPPVSYWGSGAIYAQTEDQFIKYTYPIPKEEGGSEIHMIWTDTPCRTTCWNCGNETIEAMRNPKIECIVAQHPWLENDCLFSDIILPANTTFEVKDIVTNCRGGLQFQSVALQEKAIEPIGESKSDFEVVGEVAKKLGMYEAFTEGKTTEDLIKSVFDGVGMQDFISWEKFKENGYFVFPTAEDWEQDTPGLRKFYEDPETNPLPTPSGKLEFYSERLAKYFPDDKERPPLPHWVEKSEIHDE</sequence>
<dbReference type="PANTHER" id="PTHR43742">
    <property type="entry name" value="TRIMETHYLAMINE-N-OXIDE REDUCTASE"/>
    <property type="match status" value="1"/>
</dbReference>
<dbReference type="GO" id="GO:0030151">
    <property type="term" value="F:molybdenum ion binding"/>
    <property type="evidence" value="ECO:0007669"/>
    <property type="project" value="TreeGrafter"/>
</dbReference>
<feature type="non-terminal residue" evidence="3">
    <location>
        <position position="1"/>
    </location>
</feature>
<dbReference type="SUPFAM" id="SSF53706">
    <property type="entry name" value="Formate dehydrogenase/DMSO reductase, domains 1-3"/>
    <property type="match status" value="1"/>
</dbReference>
<dbReference type="EMBL" id="BARU01001528">
    <property type="protein sequence ID" value="GAH31288.1"/>
    <property type="molecule type" value="Genomic_DNA"/>
</dbReference>
<dbReference type="AlphaFoldDB" id="X1GE15"/>
<comment type="caution">
    <text evidence="3">The sequence shown here is derived from an EMBL/GenBank/DDBJ whole genome shotgun (WGS) entry which is preliminary data.</text>
</comment>
<accession>X1GE15</accession>
<evidence type="ECO:0000313" key="3">
    <source>
        <dbReference type="EMBL" id="GAH31288.1"/>
    </source>
</evidence>
<gene>
    <name evidence="3" type="ORF">S03H2_03976</name>
</gene>
<dbReference type="GO" id="GO:0009061">
    <property type="term" value="P:anaerobic respiration"/>
    <property type="evidence" value="ECO:0007669"/>
    <property type="project" value="TreeGrafter"/>
</dbReference>
<dbReference type="GO" id="GO:0030288">
    <property type="term" value="C:outer membrane-bounded periplasmic space"/>
    <property type="evidence" value="ECO:0007669"/>
    <property type="project" value="TreeGrafter"/>
</dbReference>
<dbReference type="GO" id="GO:0016491">
    <property type="term" value="F:oxidoreductase activity"/>
    <property type="evidence" value="ECO:0007669"/>
    <property type="project" value="InterPro"/>
</dbReference>
<proteinExistence type="predicted"/>
<feature type="non-terminal residue" evidence="3">
    <location>
        <position position="472"/>
    </location>
</feature>
<evidence type="ECO:0000259" key="2">
    <source>
        <dbReference type="Pfam" id="PF00384"/>
    </source>
</evidence>
<dbReference type="PANTHER" id="PTHR43742:SF3">
    <property type="entry name" value="DIMETHYL SULFOXIDE REDUCTASE DMSA"/>
    <property type="match status" value="1"/>
</dbReference>
<dbReference type="Gene3D" id="3.40.50.740">
    <property type="match status" value="1"/>
</dbReference>
<dbReference type="GO" id="GO:0009055">
    <property type="term" value="F:electron transfer activity"/>
    <property type="evidence" value="ECO:0007669"/>
    <property type="project" value="TreeGrafter"/>
</dbReference>
<dbReference type="InterPro" id="IPR050612">
    <property type="entry name" value="Prok_Mopterin_Oxidored"/>
</dbReference>
<protein>
    <recommendedName>
        <fullName evidence="2">Molybdopterin oxidoreductase domain-containing protein</fullName>
    </recommendedName>
</protein>
<dbReference type="Gene3D" id="3.40.228.10">
    <property type="entry name" value="Dimethylsulfoxide Reductase, domain 2"/>
    <property type="match status" value="1"/>
</dbReference>
<feature type="region of interest" description="Disordered" evidence="1">
    <location>
        <begin position="453"/>
        <end position="472"/>
    </location>
</feature>
<dbReference type="Pfam" id="PF00384">
    <property type="entry name" value="Molybdopterin"/>
    <property type="match status" value="1"/>
</dbReference>